<evidence type="ECO:0000259" key="2">
    <source>
        <dbReference type="Pfam" id="PF22552"/>
    </source>
</evidence>
<keyword evidence="4" id="KW-1185">Reference proteome</keyword>
<evidence type="ECO:0000313" key="4">
    <source>
        <dbReference type="Proteomes" id="UP000233781"/>
    </source>
</evidence>
<dbReference type="Proteomes" id="UP000233781">
    <property type="component" value="Unassembled WGS sequence"/>
</dbReference>
<feature type="domain" description="TY-Chap central" evidence="1">
    <location>
        <begin position="179"/>
        <end position="306"/>
    </location>
</feature>
<protein>
    <submittedName>
        <fullName evidence="3">Uncharacterized protein</fullName>
    </submittedName>
</protein>
<dbReference type="RefSeq" id="WP_101394408.1">
    <property type="nucleotide sequence ID" value="NZ_PJNE01000001.1"/>
</dbReference>
<dbReference type="Pfam" id="PF22551">
    <property type="entry name" value="TY-Chap1"/>
    <property type="match status" value="1"/>
</dbReference>
<name>A0A2N3YFU6_9MICO</name>
<evidence type="ECO:0000313" key="3">
    <source>
        <dbReference type="EMBL" id="PKW25723.1"/>
    </source>
</evidence>
<dbReference type="InterPro" id="IPR054344">
    <property type="entry name" value="TY-Chap_N"/>
</dbReference>
<dbReference type="EMBL" id="PJNE01000001">
    <property type="protein sequence ID" value="PKW25723.1"/>
    <property type="molecule type" value="Genomic_DNA"/>
</dbReference>
<dbReference type="Pfam" id="PF22552">
    <property type="entry name" value="TY-Chap3"/>
    <property type="match status" value="1"/>
</dbReference>
<dbReference type="OrthoDB" id="4870723at2"/>
<dbReference type="AlphaFoldDB" id="A0A2N3YFU6"/>
<proteinExistence type="predicted"/>
<dbReference type="InterPro" id="IPR054343">
    <property type="entry name" value="TY-Chap_M"/>
</dbReference>
<feature type="domain" description="TY-Chap N-terminal" evidence="2">
    <location>
        <begin position="17"/>
        <end position="141"/>
    </location>
</feature>
<sequence length="307" mass="33342">MEQDESSRVDVDAEIEQAWAEFEASLSTRIAALEDGRSILVQTLGEEPDGAALPYVQLMSFAEGTARRCEVSSDDLLAPATRTGTRGAALYEELGFQAPSPDPEDDAPNWFLHADAEDHEALAHVVVQVLREAFEVLHPLLLAGMPAAPSGAEAPDSALARWAPEPVDLEVAHPVACEDELADLVQRTLQMVTGEPVERDQDGDWPYPLERGTAWVRLLKGEPTIRVFAVVVHGIRSRRAATREVAILNRDAVSLRYISDGNVLVIELDVNAGPFVPGHLVDGLARFSQAAAQQPMDFAARTGGRVW</sequence>
<evidence type="ECO:0000259" key="1">
    <source>
        <dbReference type="Pfam" id="PF22551"/>
    </source>
</evidence>
<reference evidence="3 4" key="1">
    <citation type="submission" date="2017-12" db="EMBL/GenBank/DDBJ databases">
        <title>Sequencing the genomes of 1000 Actinobacteria strains.</title>
        <authorList>
            <person name="Klenk H.-P."/>
        </authorList>
    </citation>
    <scope>NUCLEOTIDE SEQUENCE [LARGE SCALE GENOMIC DNA]</scope>
    <source>
        <strain evidence="3 4">DSM 12806</strain>
    </source>
</reference>
<organism evidence="3 4">
    <name type="scientific">Phycicoccus duodecadis</name>
    <dbReference type="NCBI Taxonomy" id="173053"/>
    <lineage>
        <taxon>Bacteria</taxon>
        <taxon>Bacillati</taxon>
        <taxon>Actinomycetota</taxon>
        <taxon>Actinomycetes</taxon>
        <taxon>Micrococcales</taxon>
        <taxon>Intrasporangiaceae</taxon>
        <taxon>Phycicoccus</taxon>
    </lineage>
</organism>
<comment type="caution">
    <text evidence="3">The sequence shown here is derived from an EMBL/GenBank/DDBJ whole genome shotgun (WGS) entry which is preliminary data.</text>
</comment>
<accession>A0A2N3YFU6</accession>
<gene>
    <name evidence="3" type="ORF">ATL31_0522</name>
</gene>